<keyword evidence="4" id="KW-0539">Nucleus</keyword>
<dbReference type="GO" id="GO:0006281">
    <property type="term" value="P:DNA repair"/>
    <property type="evidence" value="ECO:0007669"/>
    <property type="project" value="TreeGrafter"/>
</dbReference>
<name>A0A7H9B4T9_ZYGMR</name>
<dbReference type="GO" id="GO:0043596">
    <property type="term" value="C:nuclear replication fork"/>
    <property type="evidence" value="ECO:0007669"/>
    <property type="project" value="TreeGrafter"/>
</dbReference>
<dbReference type="GO" id="GO:0003682">
    <property type="term" value="F:chromatin binding"/>
    <property type="evidence" value="ECO:0007669"/>
    <property type="project" value="TreeGrafter"/>
</dbReference>
<dbReference type="PANTHER" id="PTHR19932:SF10">
    <property type="entry name" value="WD REPEAT AND HMG-BOX DNA-BINDING PROTEIN 1"/>
    <property type="match status" value="1"/>
</dbReference>
<evidence type="ECO:0000256" key="3">
    <source>
        <dbReference type="ARBA" id="ARBA00022737"/>
    </source>
</evidence>
<evidence type="ECO:0000259" key="6">
    <source>
        <dbReference type="Pfam" id="PF20946"/>
    </source>
</evidence>
<keyword evidence="2" id="KW-0853">WD repeat</keyword>
<dbReference type="GO" id="GO:0006261">
    <property type="term" value="P:DNA-templated DNA replication"/>
    <property type="evidence" value="ECO:0007669"/>
    <property type="project" value="TreeGrafter"/>
</dbReference>
<dbReference type="EMBL" id="CP058609">
    <property type="protein sequence ID" value="QLG73610.1"/>
    <property type="molecule type" value="Genomic_DNA"/>
</dbReference>
<evidence type="ECO:0000256" key="2">
    <source>
        <dbReference type="ARBA" id="ARBA00022574"/>
    </source>
</evidence>
<dbReference type="GeneID" id="59237369"/>
<dbReference type="AlphaFoldDB" id="A0A7H9B4T9"/>
<evidence type="ECO:0000256" key="4">
    <source>
        <dbReference type="ARBA" id="ARBA00023242"/>
    </source>
</evidence>
<dbReference type="OrthoDB" id="427368at2759"/>
<dbReference type="GO" id="GO:0000278">
    <property type="term" value="P:mitotic cell cycle"/>
    <property type="evidence" value="ECO:0007669"/>
    <property type="project" value="TreeGrafter"/>
</dbReference>
<keyword evidence="8" id="KW-1185">Reference proteome</keyword>
<dbReference type="InterPro" id="IPR015943">
    <property type="entry name" value="WD40/YVTN_repeat-like_dom_sf"/>
</dbReference>
<dbReference type="Pfam" id="PF12341">
    <property type="entry name" value="Mcl1_mid"/>
    <property type="match status" value="1"/>
</dbReference>
<dbReference type="Proteomes" id="UP000509704">
    <property type="component" value="Chromosome 6"/>
</dbReference>
<protein>
    <submittedName>
        <fullName evidence="7">Uncharacterized protein</fullName>
    </submittedName>
</protein>
<dbReference type="InterPro" id="IPR022100">
    <property type="entry name" value="WDHD1/CFT4_beta-prop_2nd"/>
</dbReference>
<gene>
    <name evidence="7" type="ORF">HG535_0F01210</name>
</gene>
<evidence type="ECO:0000313" key="7">
    <source>
        <dbReference type="EMBL" id="QLG73610.1"/>
    </source>
</evidence>
<accession>A0A7H9B4T9</accession>
<evidence type="ECO:0000313" key="8">
    <source>
        <dbReference type="Proteomes" id="UP000509704"/>
    </source>
</evidence>
<reference evidence="7 8" key="1">
    <citation type="submission" date="2020-07" db="EMBL/GenBank/DDBJ databases">
        <title>The yeast mating-type switching endonuclease HO is a domesticated member of an unorthodox homing genetic element family.</title>
        <authorList>
            <person name="Coughlan A.Y."/>
            <person name="Lombardi L."/>
            <person name="Braun-Galleani S."/>
            <person name="Martos A.R."/>
            <person name="Galeote V."/>
            <person name="Bigey F."/>
            <person name="Dequin S."/>
            <person name="Byrne K.P."/>
            <person name="Wolfe K.H."/>
        </authorList>
    </citation>
    <scope>NUCLEOTIDE SEQUENCE [LARGE SCALE GENOMIC DNA]</scope>
    <source>
        <strain evidence="7 8">NRRL Y-6702</strain>
    </source>
</reference>
<dbReference type="KEGG" id="zmk:HG535_0F01210"/>
<feature type="domain" description="WDHD1/CFT4 helical bundle" evidence="6">
    <location>
        <begin position="813"/>
        <end position="916"/>
    </location>
</feature>
<dbReference type="InterPro" id="IPR036322">
    <property type="entry name" value="WD40_repeat_dom_sf"/>
</dbReference>
<dbReference type="SUPFAM" id="SSF50978">
    <property type="entry name" value="WD40 repeat-like"/>
    <property type="match status" value="1"/>
</dbReference>
<evidence type="ECO:0000256" key="1">
    <source>
        <dbReference type="ARBA" id="ARBA00004123"/>
    </source>
</evidence>
<organism evidence="7 8">
    <name type="scientific">Zygotorulaspora mrakii</name>
    <name type="common">Zygosaccharomyces mrakii</name>
    <dbReference type="NCBI Taxonomy" id="42260"/>
    <lineage>
        <taxon>Eukaryota</taxon>
        <taxon>Fungi</taxon>
        <taxon>Dikarya</taxon>
        <taxon>Ascomycota</taxon>
        <taxon>Saccharomycotina</taxon>
        <taxon>Saccharomycetes</taxon>
        <taxon>Saccharomycetales</taxon>
        <taxon>Saccharomycetaceae</taxon>
        <taxon>Zygotorulaspora</taxon>
    </lineage>
</organism>
<dbReference type="InterPro" id="IPR048591">
    <property type="entry name" value="WDHD1/CFT4_hel"/>
</dbReference>
<feature type="domain" description="WDHD1/CFT4 second beta-propeller" evidence="5">
    <location>
        <begin position="467"/>
        <end position="770"/>
    </location>
</feature>
<dbReference type="RefSeq" id="XP_037145336.1">
    <property type="nucleotide sequence ID" value="XM_037289441.1"/>
</dbReference>
<dbReference type="Pfam" id="PF20946">
    <property type="entry name" value="Ctf4_C"/>
    <property type="match status" value="1"/>
</dbReference>
<comment type="subcellular location">
    <subcellularLocation>
        <location evidence="1">Nucleus</location>
    </subcellularLocation>
</comment>
<evidence type="ECO:0000259" key="5">
    <source>
        <dbReference type="Pfam" id="PF12341"/>
    </source>
</evidence>
<keyword evidence="3" id="KW-0677">Repeat</keyword>
<proteinExistence type="predicted"/>
<dbReference type="Gene3D" id="2.130.10.10">
    <property type="entry name" value="YVTN repeat-like/Quinoprotein amine dehydrogenase"/>
    <property type="match status" value="1"/>
</dbReference>
<sequence length="922" mass="104033">MSKIIDKSVFDYGGKTLVSLASDNKTLCVANKNGLSKVLQINKPEDEPEILEIAKNLTSIRCASDTTCLVTTLQGDAYRYDLEHPMDQLLVRSALPFRDCTILHGGRMAVFGGDDLEMSIVELDNEAFTKHVVKVDEQISQLSYSTQTNLLSVSFINGNVQFFSLSSTRPNKVQELKGYIPANSYNDAHTDRLLQKLNEIDEVTYPETPDDGEDHDVIKDAEFCDENRICTRPAWHPTGLQFGLPCEDSTVKIFSVKGYELIKTLVNSSFSKSHFIDLQFEPLHGNYVAAVDLQNRLTIWNWLTSEISFKKEFKQKITNFVWRPQPDSKTLDLIMGTWSGEIIIVHSAVESVKDVNSDYQSNVDGIKKTSLFVESDLEESDSDFATGRHQGPSDKHIENGEHVFDENRDQDGSKRIYHFDDEEDFIDDDDGAGYVTEKKHKNDRSTFDSKNYQGKFITPASHTYHYKPLSPGATPFGNSDRRYLTMNNVGYVSLVKNNLQNSITVSFFDIGRFKEYHFEDIFGYDVCSLNENGALFAQSRSGQVHYRSHTMLNSNWTKTIPIQQGEKITCVAATPKRIFLGTSFGYMRTFNQFGVPLSVEKMSPVVAISAQDYRVFAVHYSQYNGVSYSIFEQSSHLSKYYQKECSLPIALPQSIARGNSNIETDFTSFNPLGIKSLFFSTYGDPCIFASDNVLLVLSKWRHSAESKWLPLLDANMEVWRISGGNEKSQVHIWPLGLTYDTLNCILVKGKNMWPEFPLPLPSEMEVRIPIYVKSVILQEIKKKRDEALAGEAEAATNTGHERELTEVAVPSQMAAEEEFLRSKVLSSLLGDSLENDGELYGNENELLASLNGAYDKSLLRLFATACSDQNSDMALSLAQELKQDRALIAAAKISERAELPNLVKRVNDLREARFEQQMNYAQ</sequence>
<dbReference type="PANTHER" id="PTHR19932">
    <property type="entry name" value="WD REPEAT AND HMG-BOX DNA BINDING PROTEIN"/>
    <property type="match status" value="1"/>
</dbReference>